<sequence length="340" mass="38123">MEKIRIVFRADGGTQIGLGHISRCLAIAGRLKQNFNISFAIQEPGPQLVTLLKDVCAHIIPLPPGDDYQKDAKQFAEHLHANDIVVLDGYSFDSTYQLFCKKHSSKVIYIDDLHTMHMYADGVINHCGDISPELYDGQNYTRYFLGTAYAILREPFLQATAMKRTINEIDTLFINMGGADIHNYSLQIIRHCATISSIRQIYLLTGSANPHLASLKNYIESADNQKITLLYNLQAGEVCDYMLKSQVAICASSVIAYEACCAGVGLILYKTASNQNDIYRFLTQKKLGIGVESLELLPENIEEFVAYPQLIAAQINLQKKYFDGNSLVRIEEIFYSLVND</sequence>
<dbReference type="EMBL" id="CP048222">
    <property type="protein sequence ID" value="QHT68825.1"/>
    <property type="molecule type" value="Genomic_DNA"/>
</dbReference>
<keyword evidence="3" id="KW-0378">Hydrolase</keyword>
<accession>A0A6C0GLD5</accession>
<feature type="binding site" evidence="2">
    <location>
        <position position="258"/>
    </location>
    <ligand>
        <name>substrate</name>
    </ligand>
</feature>
<evidence type="ECO:0000313" key="4">
    <source>
        <dbReference type="Proteomes" id="UP000480178"/>
    </source>
</evidence>
<protein>
    <submittedName>
        <fullName evidence="3">UDP-2,4-diacetamido-2,4, 6-trideoxy-beta-L-altropyranose hydrolase</fullName>
        <ecNumber evidence="3">3.6.1.57</ecNumber>
    </submittedName>
</protein>
<dbReference type="GO" id="GO:0016787">
    <property type="term" value="F:hydrolase activity"/>
    <property type="evidence" value="ECO:0007669"/>
    <property type="project" value="UniProtKB-KW"/>
</dbReference>
<evidence type="ECO:0000313" key="3">
    <source>
        <dbReference type="EMBL" id="QHT68825.1"/>
    </source>
</evidence>
<dbReference type="NCBIfam" id="TIGR03590">
    <property type="entry name" value="PseG"/>
    <property type="match status" value="1"/>
</dbReference>
<gene>
    <name evidence="3" type="primary">pseG</name>
    <name evidence="3" type="ORF">GXP67_20315</name>
</gene>
<dbReference type="EC" id="3.6.1.57" evidence="3"/>
<proteinExistence type="predicted"/>
<dbReference type="Gene3D" id="3.40.50.2000">
    <property type="entry name" value="Glycogen Phosphorylase B"/>
    <property type="match status" value="1"/>
</dbReference>
<dbReference type="SUPFAM" id="SSF53756">
    <property type="entry name" value="UDP-Glycosyltransferase/glycogen phosphorylase"/>
    <property type="match status" value="1"/>
</dbReference>
<keyword evidence="4" id="KW-1185">Reference proteome</keyword>
<feature type="binding site" evidence="2">
    <location>
        <position position="153"/>
    </location>
    <ligand>
        <name>substrate</name>
    </ligand>
</feature>
<dbReference type="Gene3D" id="3.40.50.11190">
    <property type="match status" value="1"/>
</dbReference>
<dbReference type="AlphaFoldDB" id="A0A6C0GLD5"/>
<reference evidence="3 4" key="1">
    <citation type="submission" date="2020-01" db="EMBL/GenBank/DDBJ databases">
        <authorList>
            <person name="Kim M.K."/>
        </authorList>
    </citation>
    <scope>NUCLEOTIDE SEQUENCE [LARGE SCALE GENOMIC DNA]</scope>
    <source>
        <strain evidence="3 4">172606-1</strain>
    </source>
</reference>
<evidence type="ECO:0000256" key="2">
    <source>
        <dbReference type="PIRSR" id="PIRSR620023-2"/>
    </source>
</evidence>
<feature type="active site" description="Proton acceptor" evidence="1">
    <location>
        <position position="20"/>
    </location>
</feature>
<dbReference type="KEGG" id="rhoz:GXP67_20315"/>
<evidence type="ECO:0000256" key="1">
    <source>
        <dbReference type="PIRSR" id="PIRSR620023-1"/>
    </source>
</evidence>
<dbReference type="InterPro" id="IPR020023">
    <property type="entry name" value="PseG"/>
</dbReference>
<name>A0A6C0GLD5_9BACT</name>
<organism evidence="3 4">
    <name type="scientific">Rhodocytophaga rosea</name>
    <dbReference type="NCBI Taxonomy" id="2704465"/>
    <lineage>
        <taxon>Bacteria</taxon>
        <taxon>Pseudomonadati</taxon>
        <taxon>Bacteroidota</taxon>
        <taxon>Cytophagia</taxon>
        <taxon>Cytophagales</taxon>
        <taxon>Rhodocytophagaceae</taxon>
        <taxon>Rhodocytophaga</taxon>
    </lineage>
</organism>
<dbReference type="RefSeq" id="WP_162444828.1">
    <property type="nucleotide sequence ID" value="NZ_CP048222.1"/>
</dbReference>
<dbReference type="Proteomes" id="UP000480178">
    <property type="component" value="Chromosome"/>
</dbReference>